<evidence type="ECO:0000256" key="2">
    <source>
        <dbReference type="SAM" id="MobiDB-lite"/>
    </source>
</evidence>
<evidence type="ECO:0000256" key="1">
    <source>
        <dbReference type="SAM" id="Coils"/>
    </source>
</evidence>
<keyword evidence="1" id="KW-0175">Coiled coil</keyword>
<accession>A0AAW1J7P5</accession>
<dbReference type="InterPro" id="IPR054722">
    <property type="entry name" value="PolX-like_BBD"/>
</dbReference>
<dbReference type="PANTHER" id="PTHR37610:SF6">
    <property type="entry name" value="GAG-POLYPEPTIDE OF LTR COPIA-TYPE-RELATED"/>
    <property type="match status" value="1"/>
</dbReference>
<dbReference type="Pfam" id="PF14244">
    <property type="entry name" value="Retrotran_gag_3"/>
    <property type="match status" value="1"/>
</dbReference>
<evidence type="ECO:0008006" key="7">
    <source>
        <dbReference type="Google" id="ProtNLM"/>
    </source>
</evidence>
<proteinExistence type="predicted"/>
<evidence type="ECO:0000313" key="5">
    <source>
        <dbReference type="EMBL" id="KAK9698171.1"/>
    </source>
</evidence>
<organism evidence="5 6">
    <name type="scientific">Saponaria officinalis</name>
    <name type="common">Common soapwort</name>
    <name type="synonym">Lychnis saponaria</name>
    <dbReference type="NCBI Taxonomy" id="3572"/>
    <lineage>
        <taxon>Eukaryota</taxon>
        <taxon>Viridiplantae</taxon>
        <taxon>Streptophyta</taxon>
        <taxon>Embryophyta</taxon>
        <taxon>Tracheophyta</taxon>
        <taxon>Spermatophyta</taxon>
        <taxon>Magnoliopsida</taxon>
        <taxon>eudicotyledons</taxon>
        <taxon>Gunneridae</taxon>
        <taxon>Pentapetalae</taxon>
        <taxon>Caryophyllales</taxon>
        <taxon>Caryophyllaceae</taxon>
        <taxon>Caryophylleae</taxon>
        <taxon>Saponaria</taxon>
    </lineage>
</organism>
<comment type="caution">
    <text evidence="5">The sequence shown here is derived from an EMBL/GenBank/DDBJ whole genome shotgun (WGS) entry which is preliminary data.</text>
</comment>
<gene>
    <name evidence="5" type="ORF">RND81_08G086700</name>
</gene>
<dbReference type="PANTHER" id="PTHR37610">
    <property type="entry name" value="CCHC-TYPE DOMAIN-CONTAINING PROTEIN"/>
    <property type="match status" value="1"/>
</dbReference>
<keyword evidence="6" id="KW-1185">Reference proteome</keyword>
<feature type="region of interest" description="Disordered" evidence="2">
    <location>
        <begin position="254"/>
        <end position="277"/>
    </location>
</feature>
<dbReference type="Proteomes" id="UP001443914">
    <property type="component" value="Unassembled WGS sequence"/>
</dbReference>
<dbReference type="EMBL" id="JBDFQZ010000008">
    <property type="protein sequence ID" value="KAK9698171.1"/>
    <property type="molecule type" value="Genomic_DNA"/>
</dbReference>
<sequence length="500" mass="56658">MPGSEENAIVTVDGTQTLKNTPILTGVENYAQWRRQIELALSAKRKLGYVTRSVGKPVRDKTKIEAWTVCNNLVISWILQNVSERIKLVIVYTQTAKGIWDLNKDLYEVNQNNRSIEEYYTQMQIMTDEMKTYLEAVEQRAEERRLFQFLNGLDMKCGTIRSSLLLMSPLPTMDIAVSVLLQGETQSNNLSASRDQEITALMIKGEFEEGKCKHCGRKNHKSEHCWEKVGYPKGHPKHRKLNYSYGNKGASSFRNVKPYQGNKQSNNYGGTRSYKGTAANAKTEENDLTTAIEAATQQLEELLKSVPGHGSNNNNEKMECNFAGMPSYCNNVRTLKNEWVVDSGASDHMTPYLSIFSDVETLSNKPKINLPNGKVVYVTHKGRLILENGLILRNISYRLTKDNNCLVTFYNTHCHVQAYDKNEIKGSSKCCNSISHLNKKNEISNYSLWHYRLGHAPFDASNELCLTCPMAKLTKSHFPHNKTTVAQPFDLIHIDIWGGL</sequence>
<evidence type="ECO:0000259" key="4">
    <source>
        <dbReference type="Pfam" id="PF22936"/>
    </source>
</evidence>
<dbReference type="Pfam" id="PF22936">
    <property type="entry name" value="Pol_BBD"/>
    <property type="match status" value="1"/>
</dbReference>
<evidence type="ECO:0000313" key="6">
    <source>
        <dbReference type="Proteomes" id="UP001443914"/>
    </source>
</evidence>
<dbReference type="InterPro" id="IPR029472">
    <property type="entry name" value="Copia-like_N"/>
</dbReference>
<name>A0AAW1J7P5_SAPOF</name>
<feature type="domain" description="Retrotransposon Copia-like N-terminal" evidence="3">
    <location>
        <begin position="23"/>
        <end position="57"/>
    </location>
</feature>
<protein>
    <recommendedName>
        <fullName evidence="7">GAG-pre-integrase domain-containing protein</fullName>
    </recommendedName>
</protein>
<evidence type="ECO:0000259" key="3">
    <source>
        <dbReference type="Pfam" id="PF14244"/>
    </source>
</evidence>
<reference evidence="5" key="1">
    <citation type="submission" date="2024-03" db="EMBL/GenBank/DDBJ databases">
        <title>WGS assembly of Saponaria officinalis var. Norfolk2.</title>
        <authorList>
            <person name="Jenkins J."/>
            <person name="Shu S."/>
            <person name="Grimwood J."/>
            <person name="Barry K."/>
            <person name="Goodstein D."/>
            <person name="Schmutz J."/>
            <person name="Leebens-Mack J."/>
            <person name="Osbourn A."/>
        </authorList>
    </citation>
    <scope>NUCLEOTIDE SEQUENCE [LARGE SCALE GENOMIC DNA]</scope>
    <source>
        <strain evidence="5">JIC</strain>
    </source>
</reference>
<feature type="compositionally biased region" description="Polar residues" evidence="2">
    <location>
        <begin position="261"/>
        <end position="270"/>
    </location>
</feature>
<feature type="domain" description="Retrovirus-related Pol polyprotein from transposon TNT 1-94-like beta-barrel" evidence="4">
    <location>
        <begin position="339"/>
        <end position="397"/>
    </location>
</feature>
<feature type="coiled-coil region" evidence="1">
    <location>
        <begin position="278"/>
        <end position="305"/>
    </location>
</feature>
<dbReference type="AlphaFoldDB" id="A0AAW1J7P5"/>